<dbReference type="SUPFAM" id="SSF56219">
    <property type="entry name" value="DNase I-like"/>
    <property type="match status" value="1"/>
</dbReference>
<sequence>MSEDCANSQTDGRAASTSTFATTPGHVEQPSDAFQRDDRDSEESVNIGLRRRKCPLCEKVLERLEDSDIVEHIIKDAVHQHLWGSLISNEQRKLLGKLLKELWRMSGESCNLCCAVFKQSASSASKQSMVRSNVTCEISCDDCMFSHMLSCHQPILVDVVKYASSLPAARQAPTSTMATTSTSSGDPSSSSRASVPFTTGASSFTSSTPITTPHKQHSSPSLSSPSSQTTELKPVLPAQSTAEKHCPLCNSKFKPETVPSHVVTTDLMKALQHIGTRQTVRIATFNVKNMTYAAPPSVEGGAQSQQQEQKSELWREKLFYIALTIHDSKAHIVALQEFKRLEVAEQICGQLNTWTVRERPDYIWKCQASENLEKPNSTRQRTELAAFLWKERNPARPVEGLRFLKATSKEEIFWDLPDVRPMMPDRLTDSFFRLKPEMVEAMAVVGKKDKRSFGRSPFYGLFSCNGRRLLLINCHLTALTLVGAAGNAAQLKWELSHLSSLVEAAFTGDVPTASYREDMAVVVLGDFNADPSCKPPSNKRWAITWDKAKNCGSYGSLEPQLPDWMKTNTSDTKQYDGIYVLKSGRPNIEGIKGTAQRVERPPKSEAFFGYFLTKKSALDCNANYTDHRLVSAAMNFLTPPIDAVANATMTGNATTPCYEERAGRASDEESGAASTTGNVDEAGRASDEESGDGATSGNVDEAGPTSDEESGDGATSGNVDEAGPTSDEEIGDGATSGNVDEAGPTSDEESGDGATSGNVDEAGPTSDEESGDGSTFALGRGLSTRHGRGRGPNPVGGRGGGLNLEGGRGRGRNLEGGRGRGRNLEGGRGRGRNLEGGRGRGRNPEGGRGRGRNPEGGRGRGRNPEGGRGRGPNLDGGRGRGPNLDGGRGRGPNLDGGRGRGPNLDGGRGRGPNSALANSGMGDPAIT</sequence>
<dbReference type="Proteomes" id="UP001054857">
    <property type="component" value="Unassembled WGS sequence"/>
</dbReference>
<feature type="region of interest" description="Disordered" evidence="1">
    <location>
        <begin position="170"/>
        <end position="237"/>
    </location>
</feature>
<dbReference type="Gene3D" id="3.60.10.10">
    <property type="entry name" value="Endonuclease/exonuclease/phosphatase"/>
    <property type="match status" value="1"/>
</dbReference>
<proteinExistence type="predicted"/>
<reference evidence="2 3" key="1">
    <citation type="journal article" date="2021" name="Sci. Rep.">
        <title>Genome sequencing of the multicellular alga Astrephomene provides insights into convergent evolution of germ-soma differentiation.</title>
        <authorList>
            <person name="Yamashita S."/>
            <person name="Yamamoto K."/>
            <person name="Matsuzaki R."/>
            <person name="Suzuki S."/>
            <person name="Yamaguchi H."/>
            <person name="Hirooka S."/>
            <person name="Minakuchi Y."/>
            <person name="Miyagishima S."/>
            <person name="Kawachi M."/>
            <person name="Toyoda A."/>
            <person name="Nozaki H."/>
        </authorList>
    </citation>
    <scope>NUCLEOTIDE SEQUENCE [LARGE SCALE GENOMIC DNA]</scope>
    <source>
        <strain evidence="2 3">NIES-4017</strain>
    </source>
</reference>
<feature type="compositionally biased region" description="Gly residues" evidence="1">
    <location>
        <begin position="869"/>
        <end position="910"/>
    </location>
</feature>
<gene>
    <name evidence="2" type="ORF">Agub_g6489</name>
</gene>
<evidence type="ECO:0008006" key="4">
    <source>
        <dbReference type="Google" id="ProtNLM"/>
    </source>
</evidence>
<protein>
    <recommendedName>
        <fullName evidence="4">Endonuclease/exonuclease/phosphatase domain-containing protein</fullName>
    </recommendedName>
</protein>
<feature type="compositionally biased region" description="Low complexity" evidence="1">
    <location>
        <begin position="174"/>
        <end position="227"/>
    </location>
</feature>
<feature type="region of interest" description="Disordered" evidence="1">
    <location>
        <begin position="660"/>
        <end position="927"/>
    </location>
</feature>
<accession>A0AAD3HLL6</accession>
<dbReference type="AlphaFoldDB" id="A0AAD3HLL6"/>
<organism evidence="2 3">
    <name type="scientific">Astrephomene gubernaculifera</name>
    <dbReference type="NCBI Taxonomy" id="47775"/>
    <lineage>
        <taxon>Eukaryota</taxon>
        <taxon>Viridiplantae</taxon>
        <taxon>Chlorophyta</taxon>
        <taxon>core chlorophytes</taxon>
        <taxon>Chlorophyceae</taxon>
        <taxon>CS clade</taxon>
        <taxon>Chlamydomonadales</taxon>
        <taxon>Astrephomenaceae</taxon>
        <taxon>Astrephomene</taxon>
    </lineage>
</organism>
<evidence type="ECO:0000313" key="2">
    <source>
        <dbReference type="EMBL" id="GFR45111.1"/>
    </source>
</evidence>
<evidence type="ECO:0000313" key="3">
    <source>
        <dbReference type="Proteomes" id="UP001054857"/>
    </source>
</evidence>
<evidence type="ECO:0000256" key="1">
    <source>
        <dbReference type="SAM" id="MobiDB-lite"/>
    </source>
</evidence>
<dbReference type="EMBL" id="BMAR01000009">
    <property type="protein sequence ID" value="GFR45111.1"/>
    <property type="molecule type" value="Genomic_DNA"/>
</dbReference>
<name>A0AAD3HLL6_9CHLO</name>
<keyword evidence="3" id="KW-1185">Reference proteome</keyword>
<comment type="caution">
    <text evidence="2">The sequence shown here is derived from an EMBL/GenBank/DDBJ whole genome shotgun (WGS) entry which is preliminary data.</text>
</comment>
<feature type="compositionally biased region" description="Gly residues" evidence="1">
    <location>
        <begin position="794"/>
        <end position="806"/>
    </location>
</feature>
<feature type="region of interest" description="Disordered" evidence="1">
    <location>
        <begin position="1"/>
        <end position="42"/>
    </location>
</feature>
<dbReference type="InterPro" id="IPR036691">
    <property type="entry name" value="Endo/exonu/phosph_ase_sf"/>
</dbReference>
<feature type="compositionally biased region" description="Polar residues" evidence="1">
    <location>
        <begin position="1"/>
        <end position="22"/>
    </location>
</feature>
<feature type="compositionally biased region" description="Basic and acidic residues" evidence="1">
    <location>
        <begin position="812"/>
        <end position="868"/>
    </location>
</feature>